<dbReference type="PATRIC" id="fig|431306.5.peg.2320"/>
<sequence length="221" mass="24694">MMTLSFPEWMPLWGQLLVLAVGIVFGLAFMMMPFAVFGVKSRLAELSLQLEELQAEMRSRAMQGNAAATGWTNGTPEGPLPLARREEGKDNRPVVEEVRRPVAEKSHSPRSVPVFAELRAPRVSDAYEPRQEAPPTPHMEADPYKPAPARRMPWHEADTGEVESGAEILRRQKAPDANQVAYRPDFSHDAPPARSPVSDARYDDHTGRAEPVLHFPSRNRP</sequence>
<keyword evidence="7" id="KW-1185">Reference proteome</keyword>
<keyword evidence="3" id="KW-0472">Membrane</keyword>
<dbReference type="OrthoDB" id="7266924at2"/>
<gene>
    <name evidence="4" type="ORF">AGA_2246</name>
    <name evidence="5" type="ORF">GOB80_05110</name>
</gene>
<feature type="compositionally biased region" description="Basic and acidic residues" evidence="2">
    <location>
        <begin position="122"/>
        <end position="131"/>
    </location>
</feature>
<reference evidence="4" key="2">
    <citation type="submission" date="2014-09" db="EMBL/GenBank/DDBJ databases">
        <authorList>
            <person name="Magalhaes I.L.F."/>
            <person name="Oliveira U."/>
            <person name="Santos F.R."/>
            <person name="Vidigal T.H.D.A."/>
            <person name="Brescovit A.D."/>
            <person name="Santos A.J."/>
        </authorList>
    </citation>
    <scope>NUCLEOTIDE SEQUENCE</scope>
    <source>
        <strain evidence="4">LMG 23848T</strain>
    </source>
</reference>
<evidence type="ECO:0000256" key="2">
    <source>
        <dbReference type="SAM" id="MobiDB-lite"/>
    </source>
</evidence>
<dbReference type="AlphaFoldDB" id="A0A0U5BL28"/>
<evidence type="ECO:0000256" key="3">
    <source>
        <dbReference type="SAM" id="Phobius"/>
    </source>
</evidence>
<dbReference type="Proteomes" id="UP000657200">
    <property type="component" value="Unassembled WGS sequence"/>
</dbReference>
<keyword evidence="3" id="KW-0812">Transmembrane</keyword>
<reference evidence="5 7" key="3">
    <citation type="journal article" date="2020" name="Int. J. Syst. Evol. Microbiol.">
        <title>Novel acetic acid bacteria from cider fermentations: Acetobacter conturbans sp. nov. and Acetobacter fallax sp. nov.</title>
        <authorList>
            <person name="Sombolestani A.S."/>
            <person name="Cleenwerck I."/>
            <person name="Cnockaert M."/>
            <person name="Borremans W."/>
            <person name="Wieme A.D."/>
            <person name="De Vuyst L."/>
            <person name="Vandamme P."/>
        </authorList>
    </citation>
    <scope>NUCLEOTIDE SEQUENCE [LARGE SCALE GENOMIC DNA]</scope>
    <source>
        <strain evidence="5 7">LMG 23848</strain>
    </source>
</reference>
<feature type="region of interest" description="Disordered" evidence="2">
    <location>
        <begin position="122"/>
        <end position="143"/>
    </location>
</feature>
<dbReference type="RefSeq" id="WP_059024265.1">
    <property type="nucleotide sequence ID" value="NZ_LN609302.1"/>
</dbReference>
<feature type="transmembrane region" description="Helical" evidence="3">
    <location>
        <begin position="12"/>
        <end position="39"/>
    </location>
</feature>
<evidence type="ECO:0000313" key="6">
    <source>
        <dbReference type="Proteomes" id="UP000068250"/>
    </source>
</evidence>
<dbReference type="Proteomes" id="UP000068250">
    <property type="component" value="Chromosome I"/>
</dbReference>
<reference evidence="6" key="1">
    <citation type="submission" date="2014-09" db="EMBL/GenBank/DDBJ databases">
        <authorList>
            <person name="Illeghems K.G."/>
        </authorList>
    </citation>
    <scope>NUCLEOTIDE SEQUENCE [LARGE SCALE GENOMIC DNA]</scope>
    <source>
        <strain evidence="6">LMG 23848T</strain>
    </source>
</reference>
<feature type="region of interest" description="Disordered" evidence="2">
    <location>
        <begin position="64"/>
        <end position="92"/>
    </location>
</feature>
<accession>A0A0U5BL28</accession>
<feature type="compositionally biased region" description="Basic and acidic residues" evidence="2">
    <location>
        <begin position="83"/>
        <end position="92"/>
    </location>
</feature>
<evidence type="ECO:0000256" key="1">
    <source>
        <dbReference type="SAM" id="Coils"/>
    </source>
</evidence>
<evidence type="ECO:0000313" key="7">
    <source>
        <dbReference type="Proteomes" id="UP000657200"/>
    </source>
</evidence>
<organism evidence="4 6">
    <name type="scientific">Acetobacter ghanensis</name>
    <dbReference type="NCBI Taxonomy" id="431306"/>
    <lineage>
        <taxon>Bacteria</taxon>
        <taxon>Pseudomonadati</taxon>
        <taxon>Pseudomonadota</taxon>
        <taxon>Alphaproteobacteria</taxon>
        <taxon>Acetobacterales</taxon>
        <taxon>Acetobacteraceae</taxon>
        <taxon>Acetobacter</taxon>
    </lineage>
</organism>
<evidence type="ECO:0000313" key="4">
    <source>
        <dbReference type="EMBL" id="CEF56901.1"/>
    </source>
</evidence>
<evidence type="ECO:0000313" key="5">
    <source>
        <dbReference type="EMBL" id="NHO39074.1"/>
    </source>
</evidence>
<keyword evidence="1" id="KW-0175">Coiled coil</keyword>
<proteinExistence type="predicted"/>
<protein>
    <submittedName>
        <fullName evidence="4">Uncharacterized protein</fullName>
    </submittedName>
</protein>
<keyword evidence="3" id="KW-1133">Transmembrane helix</keyword>
<feature type="region of interest" description="Disordered" evidence="2">
    <location>
        <begin position="158"/>
        <end position="221"/>
    </location>
</feature>
<feature type="coiled-coil region" evidence="1">
    <location>
        <begin position="36"/>
        <end position="63"/>
    </location>
</feature>
<dbReference type="EMBL" id="LN609302">
    <property type="protein sequence ID" value="CEF56901.1"/>
    <property type="molecule type" value="Genomic_DNA"/>
</dbReference>
<dbReference type="EMBL" id="WOTE01000002">
    <property type="protein sequence ID" value="NHO39074.1"/>
    <property type="molecule type" value="Genomic_DNA"/>
</dbReference>
<name>A0A0U5BL28_9PROT</name>